<dbReference type="STRING" id="1684307.A0A316U6D0"/>
<proteinExistence type="predicted"/>
<evidence type="ECO:0000313" key="2">
    <source>
        <dbReference type="EMBL" id="PWN20817.1"/>
    </source>
</evidence>
<dbReference type="Proteomes" id="UP000245942">
    <property type="component" value="Unassembled WGS sequence"/>
</dbReference>
<dbReference type="AlphaFoldDB" id="A0A316U6D0"/>
<dbReference type="InterPro" id="IPR038725">
    <property type="entry name" value="YdaG_split_barrel_FMN-bd"/>
</dbReference>
<name>A0A316U6D0_9BASI</name>
<protein>
    <recommendedName>
        <fullName evidence="1">General stress protein FMN-binding split barrel domain-containing protein</fullName>
    </recommendedName>
</protein>
<dbReference type="EMBL" id="KZ819327">
    <property type="protein sequence ID" value="PWN20817.1"/>
    <property type="molecule type" value="Genomic_DNA"/>
</dbReference>
<gene>
    <name evidence="2" type="ORF">BCV69DRAFT_287542</name>
</gene>
<dbReference type="RefSeq" id="XP_025347977.1">
    <property type="nucleotide sequence ID" value="XM_025493573.1"/>
</dbReference>
<dbReference type="OrthoDB" id="434253at2759"/>
<evidence type="ECO:0000259" key="1">
    <source>
        <dbReference type="Pfam" id="PF16242"/>
    </source>
</evidence>
<reference evidence="2 3" key="1">
    <citation type="journal article" date="2018" name="Mol. Biol. Evol.">
        <title>Broad Genomic Sampling Reveals a Smut Pathogenic Ancestry of the Fungal Clade Ustilaginomycotina.</title>
        <authorList>
            <person name="Kijpornyongpan T."/>
            <person name="Mondo S.J."/>
            <person name="Barry K."/>
            <person name="Sandor L."/>
            <person name="Lee J."/>
            <person name="Lipzen A."/>
            <person name="Pangilinan J."/>
            <person name="LaButti K."/>
            <person name="Hainaut M."/>
            <person name="Henrissat B."/>
            <person name="Grigoriev I.V."/>
            <person name="Spatafora J.W."/>
            <person name="Aime M.C."/>
        </authorList>
    </citation>
    <scope>NUCLEOTIDE SEQUENCE [LARGE SCALE GENOMIC DNA]</scope>
    <source>
        <strain evidence="2 3">MCA 4718</strain>
    </source>
</reference>
<dbReference type="GeneID" id="37015307"/>
<dbReference type="PANTHER" id="PTHR34818:SF1">
    <property type="entry name" value="PROTEIN BLI-3"/>
    <property type="match status" value="1"/>
</dbReference>
<feature type="domain" description="General stress protein FMN-binding split barrel" evidence="1">
    <location>
        <begin position="25"/>
        <end position="166"/>
    </location>
</feature>
<sequence>MSHQTHDPTAKQASGNASDLTAQQKVDGLMKIVNEVGNAMLTSHSPDGKLASRCMHPATTEGLVFSFFQNSESGKTDDIETNPEVNVSFLNPKGDWASISGKATINKDKAKVKKYFNKGLEAWFDDKKDGVHTGDENDPRVVMLDVHPDEIRYYAQAGTATALKDMAVAAFSAGVASPGKLVIISGDELAALSKVHQ</sequence>
<evidence type="ECO:0000313" key="3">
    <source>
        <dbReference type="Proteomes" id="UP000245942"/>
    </source>
</evidence>
<dbReference type="Gene3D" id="2.30.110.10">
    <property type="entry name" value="Electron Transport, Fmn-binding Protein, Chain A"/>
    <property type="match status" value="1"/>
</dbReference>
<dbReference type="PANTHER" id="PTHR34818">
    <property type="entry name" value="PROTEIN BLI-3"/>
    <property type="match status" value="1"/>
</dbReference>
<keyword evidence="3" id="KW-1185">Reference proteome</keyword>
<dbReference type="Pfam" id="PF16242">
    <property type="entry name" value="Pyrid_ox_like"/>
    <property type="match status" value="1"/>
</dbReference>
<dbReference type="SUPFAM" id="SSF50475">
    <property type="entry name" value="FMN-binding split barrel"/>
    <property type="match status" value="1"/>
</dbReference>
<accession>A0A316U6D0</accession>
<organism evidence="2 3">
    <name type="scientific">Pseudomicrostroma glucosiphilum</name>
    <dbReference type="NCBI Taxonomy" id="1684307"/>
    <lineage>
        <taxon>Eukaryota</taxon>
        <taxon>Fungi</taxon>
        <taxon>Dikarya</taxon>
        <taxon>Basidiomycota</taxon>
        <taxon>Ustilaginomycotina</taxon>
        <taxon>Exobasidiomycetes</taxon>
        <taxon>Microstromatales</taxon>
        <taxon>Microstromatales incertae sedis</taxon>
        <taxon>Pseudomicrostroma</taxon>
    </lineage>
</organism>
<dbReference type="InterPro" id="IPR052917">
    <property type="entry name" value="Stress-Dev_Protein"/>
</dbReference>
<dbReference type="InterPro" id="IPR012349">
    <property type="entry name" value="Split_barrel_FMN-bd"/>
</dbReference>